<feature type="domain" description="ISXO2-like transposase" evidence="1">
    <location>
        <begin position="131"/>
        <end position="291"/>
    </location>
</feature>
<dbReference type="NCBIfam" id="NF033547">
    <property type="entry name" value="transpos_IS1595"/>
    <property type="match status" value="1"/>
</dbReference>
<dbReference type="RefSeq" id="WP_126702587.1">
    <property type="nucleotide sequence ID" value="NZ_RWKW01000146.1"/>
</dbReference>
<dbReference type="Proteomes" id="UP000278398">
    <property type="component" value="Unassembled WGS sequence"/>
</dbReference>
<dbReference type="Pfam" id="PF12762">
    <property type="entry name" value="DDE_Tnp_IS1595"/>
    <property type="match status" value="1"/>
</dbReference>
<dbReference type="InterPro" id="IPR053164">
    <property type="entry name" value="IS1016-like_transposase"/>
</dbReference>
<reference evidence="2 3" key="1">
    <citation type="submission" date="2018-12" db="EMBL/GenBank/DDBJ databases">
        <title>Mesorhizobium carbonis sp. nov., isolated from coal mine water.</title>
        <authorList>
            <person name="Xin W."/>
            <person name="Xu Z."/>
            <person name="Xiang F."/>
            <person name="Zhang J."/>
            <person name="Xi L."/>
            <person name="Liu J."/>
        </authorList>
    </citation>
    <scope>NUCLEOTIDE SEQUENCE [LARGE SCALE GENOMIC DNA]</scope>
    <source>
        <strain evidence="2 3">B2.3</strain>
    </source>
</reference>
<sequence length="327" mass="36893">MFDITAPIYNDADKAREHLESIHWPHGPNCPHCGNVDAARIKRMEGKSTRPGVYKCNDCRKPFSVTVGTVFERSHIPLNKWVLASHLMAASKKGMSAHQLHRMLGVTYKTAWFMAHRIREAMKEDVASSGPIGGEGKTVEADETYIGKRETPRKLARGRVPTYTKSGKSGGAQKRIVVGLVERGGKARMFHLNDATKDTVRDVLVRNTDRASILYTDESRLYTETGTEFAQHRTVKHSAKEYARREGDVVVHSNTIENVFSVFKRGMVGVYQHCGEAHLHRYLAEFDFRYNRRTALGIGDAERASDLLRNARDKRLTYRRIGEAGHA</sequence>
<dbReference type="EMBL" id="RWKW01000146">
    <property type="protein sequence ID" value="RST80098.1"/>
    <property type="molecule type" value="Genomic_DNA"/>
</dbReference>
<organism evidence="2 3">
    <name type="scientific">Aquibium carbonis</name>
    <dbReference type="NCBI Taxonomy" id="2495581"/>
    <lineage>
        <taxon>Bacteria</taxon>
        <taxon>Pseudomonadati</taxon>
        <taxon>Pseudomonadota</taxon>
        <taxon>Alphaproteobacteria</taxon>
        <taxon>Hyphomicrobiales</taxon>
        <taxon>Phyllobacteriaceae</taxon>
        <taxon>Aquibium</taxon>
    </lineage>
</organism>
<proteinExistence type="predicted"/>
<dbReference type="AlphaFoldDB" id="A0A3R9ZWZ9"/>
<dbReference type="Pfam" id="PF12760">
    <property type="entry name" value="Zn_ribbon_IS1595"/>
    <property type="match status" value="1"/>
</dbReference>
<dbReference type="OrthoDB" id="271821at2"/>
<dbReference type="SMART" id="SM01126">
    <property type="entry name" value="DDE_Tnp_IS1595"/>
    <property type="match status" value="1"/>
</dbReference>
<comment type="caution">
    <text evidence="2">The sequence shown here is derived from an EMBL/GenBank/DDBJ whole genome shotgun (WGS) entry which is preliminary data.</text>
</comment>
<evidence type="ECO:0000313" key="3">
    <source>
        <dbReference type="Proteomes" id="UP000278398"/>
    </source>
</evidence>
<dbReference type="PANTHER" id="PTHR47163">
    <property type="entry name" value="DDE_TNP_IS1595 DOMAIN-CONTAINING PROTEIN"/>
    <property type="match status" value="1"/>
</dbReference>
<dbReference type="InterPro" id="IPR024442">
    <property type="entry name" value="Transposase_Zn_ribbon"/>
</dbReference>
<dbReference type="InterPro" id="IPR024445">
    <property type="entry name" value="Tnp_ISXO2-like"/>
</dbReference>
<accession>A0A3R9ZWZ9</accession>
<protein>
    <submittedName>
        <fullName evidence="2">IS1595 family transposase</fullName>
    </submittedName>
</protein>
<dbReference type="PANTHER" id="PTHR47163:SF2">
    <property type="entry name" value="SI:DKEY-17M8.2"/>
    <property type="match status" value="1"/>
</dbReference>
<keyword evidence="3" id="KW-1185">Reference proteome</keyword>
<name>A0A3R9ZWZ9_9HYPH</name>
<gene>
    <name evidence="2" type="ORF">EJC49_24700</name>
</gene>
<evidence type="ECO:0000259" key="1">
    <source>
        <dbReference type="SMART" id="SM01126"/>
    </source>
</evidence>
<evidence type="ECO:0000313" key="2">
    <source>
        <dbReference type="EMBL" id="RST80098.1"/>
    </source>
</evidence>